<feature type="region of interest" description="Disordered" evidence="1">
    <location>
        <begin position="124"/>
        <end position="163"/>
    </location>
</feature>
<evidence type="ECO:0000313" key="2">
    <source>
        <dbReference type="EMBL" id="KAH3739100.1"/>
    </source>
</evidence>
<comment type="caution">
    <text evidence="2">The sequence shown here is derived from an EMBL/GenBank/DDBJ whole genome shotgun (WGS) entry which is preliminary data.</text>
</comment>
<feature type="compositionally biased region" description="Basic and acidic residues" evidence="1">
    <location>
        <begin position="124"/>
        <end position="136"/>
    </location>
</feature>
<gene>
    <name evidence="2" type="ORF">DPMN_045747</name>
</gene>
<dbReference type="EMBL" id="JAIWYP010000011">
    <property type="protein sequence ID" value="KAH3739100.1"/>
    <property type="molecule type" value="Genomic_DNA"/>
</dbReference>
<proteinExistence type="predicted"/>
<sequence>MLSQSSALSERNLTFIERHKYSGKSSGQKSGRSRVSSKDTHSIESFYIDYGDGVLHDTNEIPRIKDCSRPWCNPHCKTCRNRATSRPCFVLVPKTSDVRKSKLPVDKRRASIFPRYAAVQSVKESSKETEKEEIKECSSPIDIETEQPMKSEKTFGSITNDNRDEAVHSVAEVNDDLDDTNGTANDDAPFEKEIQLLIMQRKAKAQKQGYSRKRLEELSQPRGGPPAEVRFSKMSLRKKQEQLKEHVRTKQLTQRERDHLTYIQGKISLFCALINEHELTGRSAPLIGISVSDGNSDGRVKSAVKRKAVLISTPRRD</sequence>
<feature type="region of interest" description="Disordered" evidence="1">
    <location>
        <begin position="19"/>
        <end position="38"/>
    </location>
</feature>
<protein>
    <submittedName>
        <fullName evidence="2">Uncharacterized protein</fullName>
    </submittedName>
</protein>
<keyword evidence="3" id="KW-1185">Reference proteome</keyword>
<name>A0A9D4D6P3_DREPO</name>
<reference evidence="2" key="1">
    <citation type="journal article" date="2019" name="bioRxiv">
        <title>The Genome of the Zebra Mussel, Dreissena polymorpha: A Resource for Invasive Species Research.</title>
        <authorList>
            <person name="McCartney M.A."/>
            <person name="Auch B."/>
            <person name="Kono T."/>
            <person name="Mallez S."/>
            <person name="Zhang Y."/>
            <person name="Obille A."/>
            <person name="Becker A."/>
            <person name="Abrahante J.E."/>
            <person name="Garbe J."/>
            <person name="Badalamenti J.P."/>
            <person name="Herman A."/>
            <person name="Mangelson H."/>
            <person name="Liachko I."/>
            <person name="Sullivan S."/>
            <person name="Sone E.D."/>
            <person name="Koren S."/>
            <person name="Silverstein K.A.T."/>
            <person name="Beckman K.B."/>
            <person name="Gohl D.M."/>
        </authorList>
    </citation>
    <scope>NUCLEOTIDE SEQUENCE</scope>
    <source>
        <strain evidence="2">Duluth1</strain>
        <tissue evidence="2">Whole animal</tissue>
    </source>
</reference>
<reference evidence="2" key="2">
    <citation type="submission" date="2020-11" db="EMBL/GenBank/DDBJ databases">
        <authorList>
            <person name="McCartney M.A."/>
            <person name="Auch B."/>
            <person name="Kono T."/>
            <person name="Mallez S."/>
            <person name="Becker A."/>
            <person name="Gohl D.M."/>
            <person name="Silverstein K.A.T."/>
            <person name="Koren S."/>
            <person name="Bechman K.B."/>
            <person name="Herman A."/>
            <person name="Abrahante J.E."/>
            <person name="Garbe J."/>
        </authorList>
    </citation>
    <scope>NUCLEOTIDE SEQUENCE</scope>
    <source>
        <strain evidence="2">Duluth1</strain>
        <tissue evidence="2">Whole animal</tissue>
    </source>
</reference>
<accession>A0A9D4D6P3</accession>
<dbReference type="Proteomes" id="UP000828390">
    <property type="component" value="Unassembled WGS sequence"/>
</dbReference>
<evidence type="ECO:0000256" key="1">
    <source>
        <dbReference type="SAM" id="MobiDB-lite"/>
    </source>
</evidence>
<feature type="compositionally biased region" description="Low complexity" evidence="1">
    <location>
        <begin position="23"/>
        <end position="34"/>
    </location>
</feature>
<dbReference type="AlphaFoldDB" id="A0A9D4D6P3"/>
<feature type="region of interest" description="Disordered" evidence="1">
    <location>
        <begin position="208"/>
        <end position="228"/>
    </location>
</feature>
<evidence type="ECO:0000313" key="3">
    <source>
        <dbReference type="Proteomes" id="UP000828390"/>
    </source>
</evidence>
<organism evidence="2 3">
    <name type="scientific">Dreissena polymorpha</name>
    <name type="common">Zebra mussel</name>
    <name type="synonym">Mytilus polymorpha</name>
    <dbReference type="NCBI Taxonomy" id="45954"/>
    <lineage>
        <taxon>Eukaryota</taxon>
        <taxon>Metazoa</taxon>
        <taxon>Spiralia</taxon>
        <taxon>Lophotrochozoa</taxon>
        <taxon>Mollusca</taxon>
        <taxon>Bivalvia</taxon>
        <taxon>Autobranchia</taxon>
        <taxon>Heteroconchia</taxon>
        <taxon>Euheterodonta</taxon>
        <taxon>Imparidentia</taxon>
        <taxon>Neoheterodontei</taxon>
        <taxon>Myida</taxon>
        <taxon>Dreissenoidea</taxon>
        <taxon>Dreissenidae</taxon>
        <taxon>Dreissena</taxon>
    </lineage>
</organism>